<keyword evidence="3" id="KW-0479">Metal-binding</keyword>
<evidence type="ECO:0000256" key="7">
    <source>
        <dbReference type="SAM" id="MobiDB-lite"/>
    </source>
</evidence>
<keyword evidence="4" id="KW-0862">Zinc</keyword>
<dbReference type="Pfam" id="PF06156">
    <property type="entry name" value="YabA"/>
    <property type="match status" value="1"/>
</dbReference>
<dbReference type="Proteomes" id="UP000502136">
    <property type="component" value="Chromosome"/>
</dbReference>
<evidence type="ECO:0000256" key="6">
    <source>
        <dbReference type="SAM" id="Coils"/>
    </source>
</evidence>
<evidence type="ECO:0000256" key="5">
    <source>
        <dbReference type="ARBA" id="ARBA00022880"/>
    </source>
</evidence>
<evidence type="ECO:0000313" key="9">
    <source>
        <dbReference type="Proteomes" id="UP000502136"/>
    </source>
</evidence>
<dbReference type="RefSeq" id="WP_168905860.1">
    <property type="nucleotide sequence ID" value="NZ_CP051428.1"/>
</dbReference>
<feature type="region of interest" description="Disordered" evidence="7">
    <location>
        <begin position="55"/>
        <end position="92"/>
    </location>
</feature>
<feature type="compositionally biased region" description="Low complexity" evidence="7">
    <location>
        <begin position="66"/>
        <end position="78"/>
    </location>
</feature>
<gene>
    <name evidence="8" type="ORF">HGI30_00110</name>
</gene>
<reference evidence="8 9" key="1">
    <citation type="submission" date="2020-04" db="EMBL/GenBank/DDBJ databases">
        <title>Novel Paenibacillus strain UniB2 isolated from commercial digestive syrup.</title>
        <authorList>
            <person name="Thorat V."/>
            <person name="Kirdat K."/>
            <person name="Tiwarekar B."/>
            <person name="Yadav A."/>
        </authorList>
    </citation>
    <scope>NUCLEOTIDE SEQUENCE [LARGE SCALE GENOMIC DNA]</scope>
    <source>
        <strain evidence="8 9">UniB2</strain>
    </source>
</reference>
<feature type="compositionally biased region" description="Basic and acidic residues" evidence="7">
    <location>
        <begin position="55"/>
        <end position="64"/>
    </location>
</feature>
<dbReference type="EMBL" id="CP051428">
    <property type="protein sequence ID" value="QJC50170.1"/>
    <property type="molecule type" value="Genomic_DNA"/>
</dbReference>
<dbReference type="PIRSF" id="PIRSF021439">
    <property type="entry name" value="DUF972"/>
    <property type="match status" value="1"/>
</dbReference>
<dbReference type="KEGG" id="palr:HGI30_00110"/>
<keyword evidence="9" id="KW-1185">Reference proteome</keyword>
<sequence length="132" mass="14679">MDNKDLFLHVEELEAKADAFHRELGELKLSVKQLLEANQQLTIENRQLRKVLKIETNPHGERRKAGSAGAGQATSAAAVLTDDADREDAPAVGEGHDNLARLYHEGFHICNVNYGHLRTEGDCLFCLSFLNK</sequence>
<dbReference type="AlphaFoldDB" id="A0A6H2GRZ6"/>
<organism evidence="8 9">
    <name type="scientific">Paenibacillus albicereus</name>
    <dbReference type="NCBI Taxonomy" id="2726185"/>
    <lineage>
        <taxon>Bacteria</taxon>
        <taxon>Bacillati</taxon>
        <taxon>Bacillota</taxon>
        <taxon>Bacilli</taxon>
        <taxon>Bacillales</taxon>
        <taxon>Paenibacillaceae</taxon>
        <taxon>Paenibacillus</taxon>
    </lineage>
</organism>
<evidence type="ECO:0000256" key="1">
    <source>
        <dbReference type="ARBA" id="ARBA00022490"/>
    </source>
</evidence>
<evidence type="ECO:0000256" key="3">
    <source>
        <dbReference type="ARBA" id="ARBA00022723"/>
    </source>
</evidence>
<dbReference type="GO" id="GO:0046872">
    <property type="term" value="F:metal ion binding"/>
    <property type="evidence" value="ECO:0007669"/>
    <property type="project" value="UniProtKB-KW"/>
</dbReference>
<dbReference type="InterPro" id="IPR010377">
    <property type="entry name" value="YabA"/>
</dbReference>
<keyword evidence="5" id="KW-0236">DNA replication inhibitor</keyword>
<evidence type="ECO:0000256" key="4">
    <source>
        <dbReference type="ARBA" id="ARBA00022833"/>
    </source>
</evidence>
<evidence type="ECO:0000313" key="8">
    <source>
        <dbReference type="EMBL" id="QJC50170.1"/>
    </source>
</evidence>
<keyword evidence="2" id="KW-0235">DNA replication</keyword>
<dbReference type="GO" id="GO:0008156">
    <property type="term" value="P:negative regulation of DNA replication"/>
    <property type="evidence" value="ECO:0007669"/>
    <property type="project" value="UniProtKB-KW"/>
</dbReference>
<dbReference type="GO" id="GO:0006260">
    <property type="term" value="P:DNA replication"/>
    <property type="evidence" value="ECO:0007669"/>
    <property type="project" value="UniProtKB-KW"/>
</dbReference>
<keyword evidence="6" id="KW-0175">Coiled coil</keyword>
<feature type="coiled-coil region" evidence="6">
    <location>
        <begin position="10"/>
        <end position="51"/>
    </location>
</feature>
<accession>A0A6H2GRZ6</accession>
<proteinExistence type="predicted"/>
<evidence type="ECO:0000256" key="2">
    <source>
        <dbReference type="ARBA" id="ARBA00022705"/>
    </source>
</evidence>
<protein>
    <submittedName>
        <fullName evidence="8">DNA replication initiation control protein YabA</fullName>
    </submittedName>
</protein>
<keyword evidence="1" id="KW-0963">Cytoplasm</keyword>
<name>A0A6H2GRZ6_9BACL</name>